<evidence type="ECO:0000313" key="3">
    <source>
        <dbReference type="RefSeq" id="XP_025075543.1"/>
    </source>
</evidence>
<proteinExistence type="predicted"/>
<feature type="region of interest" description="Disordered" evidence="1">
    <location>
        <begin position="1"/>
        <end position="82"/>
    </location>
</feature>
<accession>A0A8N1SBV6</accession>
<organism evidence="2 3">
    <name type="scientific">Pogonomyrmex barbatus</name>
    <name type="common">red harvester ant</name>
    <dbReference type="NCBI Taxonomy" id="144034"/>
    <lineage>
        <taxon>Eukaryota</taxon>
        <taxon>Metazoa</taxon>
        <taxon>Ecdysozoa</taxon>
        <taxon>Arthropoda</taxon>
        <taxon>Hexapoda</taxon>
        <taxon>Insecta</taxon>
        <taxon>Pterygota</taxon>
        <taxon>Neoptera</taxon>
        <taxon>Endopterygota</taxon>
        <taxon>Hymenoptera</taxon>
        <taxon>Apocrita</taxon>
        <taxon>Aculeata</taxon>
        <taxon>Formicoidea</taxon>
        <taxon>Formicidae</taxon>
        <taxon>Myrmicinae</taxon>
        <taxon>Pogonomyrmex</taxon>
    </lineage>
</organism>
<feature type="compositionally biased region" description="Low complexity" evidence="1">
    <location>
        <begin position="21"/>
        <end position="31"/>
    </location>
</feature>
<evidence type="ECO:0000313" key="2">
    <source>
        <dbReference type="Proteomes" id="UP000504615"/>
    </source>
</evidence>
<dbReference type="RefSeq" id="XP_025075543.1">
    <property type="nucleotide sequence ID" value="XM_025219758.1"/>
</dbReference>
<evidence type="ECO:0000256" key="1">
    <source>
        <dbReference type="SAM" id="MobiDB-lite"/>
    </source>
</evidence>
<name>A0A8N1SBV6_9HYME</name>
<dbReference type="Proteomes" id="UP000504615">
    <property type="component" value="Unplaced"/>
</dbReference>
<dbReference type="GeneID" id="112553002"/>
<reference evidence="3" key="1">
    <citation type="submission" date="2025-08" db="UniProtKB">
        <authorList>
            <consortium name="RefSeq"/>
        </authorList>
    </citation>
    <scope>IDENTIFICATION</scope>
</reference>
<dbReference type="AlphaFoldDB" id="A0A8N1SBV6"/>
<protein>
    <submittedName>
        <fullName evidence="3">Uncharacterized protein LOC112553002</fullName>
    </submittedName>
</protein>
<sequence length="169" mass="19113">MPRTPRSVARRRSRREESARSPRLSPLAAAPIAPPSNGVTRRTSSPKRTSSRDKQTVTLRPNKDGDPSMRKEKEDVSNPWYGSPALARASCTCTSSRLALPAVRRVRRNFESRESESFTCPECWTVKRRNIRVGKYTMGYATILSSAITSRRLDFRNSLGPMIKLRISF</sequence>
<feature type="compositionally biased region" description="Basic and acidic residues" evidence="1">
    <location>
        <begin position="50"/>
        <end position="76"/>
    </location>
</feature>
<gene>
    <name evidence="3" type="primary">LOC112553002</name>
</gene>
<keyword evidence="2" id="KW-1185">Reference proteome</keyword>